<evidence type="ECO:0000313" key="2">
    <source>
        <dbReference type="Proteomes" id="UP000186601"/>
    </source>
</evidence>
<dbReference type="Proteomes" id="UP000186601">
    <property type="component" value="Unassembled WGS sequence"/>
</dbReference>
<reference evidence="1 2" key="1">
    <citation type="submission" date="2018-02" db="EMBL/GenBank/DDBJ databases">
        <title>Genome sequence of the basidiomycete white-rot fungus Phlebia centrifuga.</title>
        <authorList>
            <person name="Granchi Z."/>
            <person name="Peng M."/>
            <person name="de Vries R.P."/>
            <person name="Hilden K."/>
            <person name="Makela M.R."/>
            <person name="Grigoriev I."/>
            <person name="Riley R."/>
        </authorList>
    </citation>
    <scope>NUCLEOTIDE SEQUENCE [LARGE SCALE GENOMIC DNA]</scope>
    <source>
        <strain evidence="1 2">FBCC195</strain>
    </source>
</reference>
<comment type="caution">
    <text evidence="1">The sequence shown here is derived from an EMBL/GenBank/DDBJ whole genome shotgun (WGS) entry which is preliminary data.</text>
</comment>
<accession>A0A2R6RI09</accession>
<dbReference type="EMBL" id="MLYV02000256">
    <property type="protein sequence ID" value="PSS29657.1"/>
    <property type="molecule type" value="Genomic_DNA"/>
</dbReference>
<keyword evidence="2" id="KW-1185">Reference proteome</keyword>
<sequence>MDGKNNSSSTISKRPPSFNTLFTSRSSGYQCSEGMASARLAIRIKSKLSFRKGKGFRKLNNELIRYHTSLTKGNIQTIVSTPNLTLPELLRLVKNANYPPSRGYRMLLLEHPLGPISSQLPQPKILRHSQDLRSEVEGRPYIDGT</sequence>
<dbReference type="AlphaFoldDB" id="A0A2R6RI09"/>
<evidence type="ECO:0000313" key="1">
    <source>
        <dbReference type="EMBL" id="PSS29657.1"/>
    </source>
</evidence>
<gene>
    <name evidence="1" type="ORF">PHLCEN_2v2805</name>
</gene>
<proteinExistence type="predicted"/>
<organism evidence="1 2">
    <name type="scientific">Hermanssonia centrifuga</name>
    <dbReference type="NCBI Taxonomy" id="98765"/>
    <lineage>
        <taxon>Eukaryota</taxon>
        <taxon>Fungi</taxon>
        <taxon>Dikarya</taxon>
        <taxon>Basidiomycota</taxon>
        <taxon>Agaricomycotina</taxon>
        <taxon>Agaricomycetes</taxon>
        <taxon>Polyporales</taxon>
        <taxon>Meruliaceae</taxon>
        <taxon>Hermanssonia</taxon>
    </lineage>
</organism>
<name>A0A2R6RI09_9APHY</name>
<protein>
    <submittedName>
        <fullName evidence="1">Uncharacterized protein</fullName>
    </submittedName>
</protein>